<dbReference type="Proteomes" id="UP001383192">
    <property type="component" value="Unassembled WGS sequence"/>
</dbReference>
<accession>A0AAW0CKW0</accession>
<evidence type="ECO:0000313" key="2">
    <source>
        <dbReference type="Proteomes" id="UP001383192"/>
    </source>
</evidence>
<comment type="caution">
    <text evidence="1">The sequence shown here is derived from an EMBL/GenBank/DDBJ whole genome shotgun (WGS) entry which is preliminary data.</text>
</comment>
<evidence type="ECO:0000313" key="1">
    <source>
        <dbReference type="EMBL" id="KAK7038963.1"/>
    </source>
</evidence>
<name>A0AAW0CKW0_9AGAR</name>
<protein>
    <submittedName>
        <fullName evidence="1">Uncharacterized protein</fullName>
    </submittedName>
</protein>
<gene>
    <name evidence="1" type="ORF">VNI00_010355</name>
</gene>
<sequence length="138" mass="15880">MESNAKVLHLFDFSFVEIHDPSEELTLILTSSLLKDTGEAILYREIRPRDTCTKRFQLLGIATNVTKYFEGASAPLIPGANAEWEIELGMWDNHVMERYNAKVDMEFFRQAFVLKEVEEEFGVKMCGVRGLLLPQETY</sequence>
<dbReference type="EMBL" id="JAYKXP010000041">
    <property type="protein sequence ID" value="KAK7038963.1"/>
    <property type="molecule type" value="Genomic_DNA"/>
</dbReference>
<organism evidence="1 2">
    <name type="scientific">Paramarasmius palmivorus</name>
    <dbReference type="NCBI Taxonomy" id="297713"/>
    <lineage>
        <taxon>Eukaryota</taxon>
        <taxon>Fungi</taxon>
        <taxon>Dikarya</taxon>
        <taxon>Basidiomycota</taxon>
        <taxon>Agaricomycotina</taxon>
        <taxon>Agaricomycetes</taxon>
        <taxon>Agaricomycetidae</taxon>
        <taxon>Agaricales</taxon>
        <taxon>Marasmiineae</taxon>
        <taxon>Marasmiaceae</taxon>
        <taxon>Paramarasmius</taxon>
    </lineage>
</organism>
<dbReference type="AlphaFoldDB" id="A0AAW0CKW0"/>
<proteinExistence type="predicted"/>
<reference evidence="1 2" key="1">
    <citation type="submission" date="2024-01" db="EMBL/GenBank/DDBJ databases">
        <title>A draft genome for a cacao thread blight-causing isolate of Paramarasmius palmivorus.</title>
        <authorList>
            <person name="Baruah I.K."/>
            <person name="Bukari Y."/>
            <person name="Amoako-Attah I."/>
            <person name="Meinhardt L.W."/>
            <person name="Bailey B.A."/>
            <person name="Cohen S.P."/>
        </authorList>
    </citation>
    <scope>NUCLEOTIDE SEQUENCE [LARGE SCALE GENOMIC DNA]</scope>
    <source>
        <strain evidence="1 2">GH-12</strain>
    </source>
</reference>
<keyword evidence="2" id="KW-1185">Reference proteome</keyword>